<dbReference type="RefSeq" id="WP_000201185.1">
    <property type="nucleotide sequence ID" value="NZ_AP019803.1"/>
</dbReference>
<dbReference type="EMBL" id="RNLZ01000020">
    <property type="protein sequence ID" value="MGE14471.1"/>
    <property type="molecule type" value="Genomic_DNA"/>
</dbReference>
<evidence type="ECO:0000313" key="2">
    <source>
        <dbReference type="EMBL" id="EFH0044504.1"/>
    </source>
</evidence>
<dbReference type="EMBL" id="QEMT01000079">
    <property type="protein sequence ID" value="PWH54639.1"/>
    <property type="molecule type" value="Genomic_DNA"/>
</dbReference>
<dbReference type="EMBL" id="AATLXB010000030">
    <property type="protein sequence ID" value="EFM7861494.1"/>
    <property type="molecule type" value="Genomic_DNA"/>
</dbReference>
<evidence type="ECO:0000313" key="15">
    <source>
        <dbReference type="EMBL" id="TZE47537.1"/>
    </source>
</evidence>
<proteinExistence type="predicted"/>
<dbReference type="EMBL" id="LR134246">
    <property type="protein sequence ID" value="VED37284.1"/>
    <property type="molecule type" value="Genomic_DNA"/>
</dbReference>
<evidence type="ECO:0000313" key="25">
    <source>
        <dbReference type="Proteomes" id="UP000324120"/>
    </source>
</evidence>
<evidence type="ECO:0000313" key="19">
    <source>
        <dbReference type="Proteomes" id="UP000254043"/>
    </source>
</evidence>
<evidence type="ECO:0000313" key="23">
    <source>
        <dbReference type="Proteomes" id="UP000272336"/>
    </source>
</evidence>
<reference evidence="8" key="11">
    <citation type="submission" date="2022-08" db="EMBL/GenBank/DDBJ databases">
        <title>Genome sequencing of human pathogens.</title>
        <authorList>
            <person name="Cao X."/>
        </authorList>
    </citation>
    <scope>NUCLEOTIDE SEQUENCE</scope>
    <source>
        <strain evidence="8">EC16126</strain>
    </source>
</reference>
<dbReference type="EMBL" id="UGFC01000006">
    <property type="protein sequence ID" value="STM20492.1"/>
    <property type="molecule type" value="Genomic_DNA"/>
</dbReference>
<evidence type="ECO:0000313" key="3">
    <source>
        <dbReference type="EMBL" id="EFH0046546.1"/>
    </source>
</evidence>
<sequence>MATILTTDSDLLDLLTVPFNATTDFTVLADYCARFAETLIETDDPALRLALCGRLHAALALLQPTLHDPIPPHLTESLTVDTLPATPEHFISEPDSLCEYCLALLQLLLERPAEPKMEQTLTGLLCELVWYFTEGLKAPRWLRTADGVKFISEVAA</sequence>
<reference evidence="10 26" key="9">
    <citation type="submission" date="2019-10" db="EMBL/GenBank/DDBJ databases">
        <title>Comparative genomic analysis of antimicrobial resistant Escherichia coli of diverse origin.</title>
        <authorList>
            <person name="Ghatak S."/>
            <person name="Milton A.P."/>
            <person name="Rhetso K."/>
            <person name="Purkait D."/>
            <person name="Das S."/>
            <person name="Puro K.-U."/>
            <person name="Shakuntala I."/>
            <person name="Sen A."/>
            <person name="Sanjukta R."/>
            <person name="Priya G.B."/>
            <person name="Mawlong M."/>
            <person name="Lyngdoh V."/>
            <person name="Rynghang J."/>
            <person name="Mawphlang B.L."/>
        </authorList>
    </citation>
    <scope>NUCLEOTIDE SEQUENCE [LARGE SCALE GENOMIC DNA]</scope>
    <source>
        <strain evidence="10 26">SE161</strain>
    </source>
</reference>
<evidence type="ECO:0000313" key="30">
    <source>
        <dbReference type="Proteomes" id="UP000842519"/>
    </source>
</evidence>
<reference evidence="22 24" key="7">
    <citation type="submission" date="2018-12" db="EMBL/GenBank/DDBJ databases">
        <authorList>
            <consortium name="Pathogen Informatics"/>
        </authorList>
    </citation>
    <scope>NUCLEOTIDE SEQUENCE [LARGE SCALE GENOMIC DNA]</scope>
    <source>
        <strain evidence="16 22">NCTC9044</strain>
        <strain evidence="17 24">NCTC9702</strain>
    </source>
</reference>
<evidence type="ECO:0000313" key="10">
    <source>
        <dbReference type="EMBL" id="MTE89277.1"/>
    </source>
</evidence>
<reference evidence="5 30" key="1">
    <citation type="journal article" date="2018" name="Genome Biol.">
        <title>SKESA: strategic k-mer extension for scrupulous assemblies.</title>
        <authorList>
            <person name="Souvorov A."/>
            <person name="Agarwala R."/>
            <person name="Lipman D.J."/>
        </authorList>
    </citation>
    <scope>NUCLEOTIDE SEQUENCE [LARGE SCALE GENOMIC DNA]</scope>
    <source>
        <strain evidence="5">EC00618</strain>
        <strain evidence="30">ecoli[ST-405]</strain>
        <strain evidence="6">Ecoli[ST-405]</strain>
    </source>
</reference>
<reference evidence="2 27" key="5">
    <citation type="submission" date="2018-08" db="EMBL/GenBank/DDBJ databases">
        <authorList>
            <consortium name="PulseNet: The National Subtyping Network for Foodborne Disease Surveillance"/>
            <person name="Tarr C.L."/>
            <person name="Trees E."/>
            <person name="Katz L.S."/>
            <person name="Carleton-Romer H.A."/>
            <person name="Stroika S."/>
            <person name="Kucerova Z."/>
            <person name="Roache K.F."/>
            <person name="Sabol A.L."/>
            <person name="Besser J."/>
            <person name="Gerner-Smidt P."/>
        </authorList>
    </citation>
    <scope>NUCLEOTIDE SEQUENCE [LARGE SCALE GENOMIC DNA]</scope>
    <source>
        <strain evidence="2 27">PNUSAE004760</strain>
    </source>
</reference>
<evidence type="ECO:0000313" key="7">
    <source>
        <dbReference type="EMBL" id="HAJ5807927.1"/>
    </source>
</evidence>
<dbReference type="EMBL" id="JANWOR010000506">
    <property type="protein sequence ID" value="MDA4179133.1"/>
    <property type="molecule type" value="Genomic_DNA"/>
</dbReference>
<evidence type="ECO:0000313" key="24">
    <source>
        <dbReference type="Proteomes" id="UP000277930"/>
    </source>
</evidence>
<protein>
    <submittedName>
        <fullName evidence="10">Uncharacterized protein</fullName>
    </submittedName>
</protein>
<evidence type="ECO:0000313" key="26">
    <source>
        <dbReference type="Proteomes" id="UP000486847"/>
    </source>
</evidence>
<dbReference type="Proteomes" id="UP000277930">
    <property type="component" value="Chromosome 1"/>
</dbReference>
<dbReference type="Proteomes" id="UP001211064">
    <property type="component" value="Unassembled WGS sequence"/>
</dbReference>
<evidence type="ECO:0000313" key="4">
    <source>
        <dbReference type="EMBL" id="EFM7861494.1"/>
    </source>
</evidence>
<evidence type="ECO:0000313" key="14">
    <source>
        <dbReference type="EMBL" id="STM20492.1"/>
    </source>
</evidence>
<dbReference type="Proteomes" id="UP000486847">
    <property type="component" value="Unassembled WGS sequence"/>
</dbReference>
<organism evidence="10 26">
    <name type="scientific">Escherichia coli</name>
    <dbReference type="NCBI Taxonomy" id="562"/>
    <lineage>
        <taxon>Bacteria</taxon>
        <taxon>Pseudomonadati</taxon>
        <taxon>Pseudomonadota</taxon>
        <taxon>Gammaproteobacteria</taxon>
        <taxon>Enterobacterales</taxon>
        <taxon>Enterobacteriaceae</taxon>
        <taxon>Escherichia</taxon>
    </lineage>
</organism>
<dbReference type="Proteomes" id="UP000324120">
    <property type="component" value="Unassembled WGS sequence"/>
</dbReference>
<reference evidence="9 23" key="6">
    <citation type="submission" date="2018-10" db="EMBL/GenBank/DDBJ databases">
        <authorList>
            <consortium name="NARMS: The National Antimicrobial Resistance Monitoring System"/>
        </authorList>
    </citation>
    <scope>NUCLEOTIDE SEQUENCE [LARGE SCALE GENOMIC DNA]</scope>
    <source>
        <strain evidence="9 23">CVM N17EC0060</strain>
        <strain evidence="1 28">FSIS11923834</strain>
    </source>
</reference>
<dbReference type="Proteomes" id="UP000272336">
    <property type="component" value="Unassembled WGS sequence"/>
</dbReference>
<evidence type="ECO:0000313" key="29">
    <source>
        <dbReference type="Proteomes" id="UP000587626"/>
    </source>
</evidence>
<dbReference type="Proteomes" id="UP000528199">
    <property type="component" value="Unassembled WGS sequence"/>
</dbReference>
<evidence type="ECO:0000313" key="21">
    <source>
        <dbReference type="Proteomes" id="UP000255201"/>
    </source>
</evidence>
<dbReference type="EMBL" id="UFZL01000003">
    <property type="protein sequence ID" value="STE76926.1"/>
    <property type="molecule type" value="Genomic_DNA"/>
</dbReference>
<dbReference type="EMBL" id="LR134238">
    <property type="protein sequence ID" value="VED12360.1"/>
    <property type="molecule type" value="Genomic_DNA"/>
</dbReference>
<evidence type="ECO:0000313" key="5">
    <source>
        <dbReference type="EMBL" id="HAJ0834927.1"/>
    </source>
</evidence>
<evidence type="ECO:0000313" key="9">
    <source>
        <dbReference type="EMBL" id="MGE14471.1"/>
    </source>
</evidence>
<name>A0A0J2DLW6_ECOLX</name>
<evidence type="ECO:0000313" key="6">
    <source>
        <dbReference type="EMBL" id="HAJ5804665.1"/>
    </source>
</evidence>
<dbReference type="EMBL" id="DABGKQ010000178">
    <property type="protein sequence ID" value="HAJ5807927.1"/>
    <property type="molecule type" value="Genomic_DNA"/>
</dbReference>
<dbReference type="EMBL" id="UGAK01000003">
    <property type="protein sequence ID" value="STF95416.1"/>
    <property type="molecule type" value="Genomic_DNA"/>
</dbReference>
<dbReference type="EMBL" id="DABGYN010000016">
    <property type="protein sequence ID" value="HAJ0834927.1"/>
    <property type="molecule type" value="Genomic_DNA"/>
</dbReference>
<evidence type="ECO:0000313" key="28">
    <source>
        <dbReference type="Proteomes" id="UP000533482"/>
    </source>
</evidence>
<evidence type="ECO:0000313" key="13">
    <source>
        <dbReference type="EMBL" id="STF95416.1"/>
    </source>
</evidence>
<dbReference type="EMBL" id="AASUOH010000022">
    <property type="protein sequence ID" value="EFH0044504.1"/>
    <property type="molecule type" value="Genomic_DNA"/>
</dbReference>
<dbReference type="EMBL" id="AASOHJ010000031">
    <property type="protein sequence ID" value="EFE8675382.1"/>
    <property type="molecule type" value="Genomic_DNA"/>
</dbReference>
<dbReference type="Proteomes" id="UP000254043">
    <property type="component" value="Unassembled WGS sequence"/>
</dbReference>
<dbReference type="Proteomes" id="UP000245761">
    <property type="component" value="Unassembled WGS sequence"/>
</dbReference>
<accession>A0A0J3Z6Q4</accession>
<evidence type="ECO:0000313" key="27">
    <source>
        <dbReference type="Proteomes" id="UP000528199"/>
    </source>
</evidence>
<evidence type="ECO:0000313" key="16">
    <source>
        <dbReference type="EMBL" id="VED12360.1"/>
    </source>
</evidence>
<evidence type="ECO:0000313" key="17">
    <source>
        <dbReference type="EMBL" id="VED37284.1"/>
    </source>
</evidence>
<reference evidence="11 18" key="2">
    <citation type="submission" date="2018-04" db="EMBL/GenBank/DDBJ databases">
        <title>Draft Genomic Sequencing Of Potential Extraintestinal Pathogenic Escherichia coli B8S56 Isolated from Retail Chicken Skin.</title>
        <authorList>
            <person name="Xu A."/>
            <person name="Tilman S."/>
            <person name="Wisser-Parker K."/>
            <person name="Scullen O.J."/>
            <person name="Sommers C."/>
        </authorList>
    </citation>
    <scope>NUCLEOTIDE SEQUENCE [LARGE SCALE GENOMIC DNA]</scope>
    <source>
        <strain evidence="11 18">B8S56</strain>
    </source>
</reference>
<reference evidence="6" key="10">
    <citation type="submission" date="2019-11" db="EMBL/GenBank/DDBJ databases">
        <authorList>
            <consortium name="NCBI Pathogen Detection Project"/>
        </authorList>
    </citation>
    <scope>NUCLEOTIDE SEQUENCE</scope>
    <source>
        <strain evidence="5">EC00618</strain>
        <strain evidence="6">Ecoli[ST-405]</strain>
    </source>
</reference>
<evidence type="ECO:0000313" key="18">
    <source>
        <dbReference type="Proteomes" id="UP000245761"/>
    </source>
</evidence>
<dbReference type="Proteomes" id="UP000271797">
    <property type="component" value="Chromosome"/>
</dbReference>
<evidence type="ECO:0000313" key="8">
    <source>
        <dbReference type="EMBL" id="MDA4179133.1"/>
    </source>
</evidence>
<evidence type="ECO:0000313" key="11">
    <source>
        <dbReference type="EMBL" id="PWH54639.1"/>
    </source>
</evidence>
<dbReference type="Proteomes" id="UP000533482">
    <property type="component" value="Unassembled WGS sequence"/>
</dbReference>
<reference evidence="4 29" key="4">
    <citation type="submission" date="2018-08" db="EMBL/GenBank/DDBJ databases">
        <authorList>
            <consortium name="GenomeTrakr network: Whole genome sequencing for foodborne pathogen traceback"/>
        </authorList>
    </citation>
    <scope>NUCLEOTIDE SEQUENCE [LARGE SCALE GENOMIC DNA]</scope>
    <source>
        <strain evidence="4 29">NC_STEC194</strain>
    </source>
</reference>
<dbReference type="EMBL" id="AASUOH010000169">
    <property type="protein sequence ID" value="EFH0046546.1"/>
    <property type="molecule type" value="Genomic_DNA"/>
</dbReference>
<dbReference type="Proteomes" id="UP000254174">
    <property type="component" value="Unassembled WGS sequence"/>
</dbReference>
<dbReference type="EMBL" id="DABGKQ010000009">
    <property type="protein sequence ID" value="HAJ5804665.1"/>
    <property type="molecule type" value="Genomic_DNA"/>
</dbReference>
<dbReference type="EMBL" id="WCEW01000010">
    <property type="protein sequence ID" value="MTE89277.1"/>
    <property type="molecule type" value="Genomic_DNA"/>
</dbReference>
<accession>A0A0J2DLW6</accession>
<evidence type="ECO:0000313" key="12">
    <source>
        <dbReference type="EMBL" id="STE76926.1"/>
    </source>
</evidence>
<dbReference type="Proteomes" id="UP000842519">
    <property type="component" value="Unassembled WGS sequence"/>
</dbReference>
<evidence type="ECO:0000313" key="20">
    <source>
        <dbReference type="Proteomes" id="UP000254174"/>
    </source>
</evidence>
<dbReference type="Proteomes" id="UP000587626">
    <property type="component" value="Unassembled WGS sequence"/>
</dbReference>
<evidence type="ECO:0000313" key="1">
    <source>
        <dbReference type="EMBL" id="EFE8675382.1"/>
    </source>
</evidence>
<dbReference type="EMBL" id="VHKY01000011">
    <property type="protein sequence ID" value="TZE47537.1"/>
    <property type="molecule type" value="Genomic_DNA"/>
</dbReference>
<dbReference type="AlphaFoldDB" id="A0A0J2DLW6"/>
<evidence type="ECO:0000313" key="22">
    <source>
        <dbReference type="Proteomes" id="UP000271797"/>
    </source>
</evidence>
<gene>
    <name evidence="4" type="ORF">B6R15_002765</name>
    <name evidence="2" type="ORF">BKL28_003324</name>
    <name evidence="3" type="ORF">BKL28_005508</name>
    <name evidence="9" type="ORF">D9D43_12870</name>
    <name evidence="11" type="ORF">DD762_25825</name>
    <name evidence="1" type="ORF">F7N46_20065</name>
    <name evidence="10" type="ORF">F9B07_10630</name>
    <name evidence="15" type="ORF">FKO60_15150</name>
    <name evidence="5" type="ORF">HL563_14445</name>
    <name evidence="6" type="ORF">HLZ39_09135</name>
    <name evidence="7" type="ORF">HLZ39_26290</name>
    <name evidence="12" type="ORF">NCTC10764_05522</name>
    <name evidence="14" type="ORF">NCTC7922_06416</name>
    <name evidence="13" type="ORF">NCTC7927_04332</name>
    <name evidence="16" type="ORF">NCTC9044_03367</name>
    <name evidence="17" type="ORF">NCTC9702_04602</name>
    <name evidence="8" type="ORF">NY836_17410</name>
</gene>
<reference evidence="15 25" key="8">
    <citation type="submission" date="2019-06" db="EMBL/GenBank/DDBJ databases">
        <title>The presence and diversity of blaCTX-M among Escherichia coli from urban wastewater and feedlot cattle, in Alberta, Canada.</title>
        <authorList>
            <person name="Cormier A.C."/>
            <person name="Chalmer G."/>
            <person name="Cook S.R."/>
            <person name="Zaheer R."/>
            <person name="Hannon S.J."/>
            <person name="Booker C.W."/>
            <person name="Read R."/>
            <person name="Gow S.P."/>
            <person name="Mcallister T.A."/>
            <person name="Boerlin P."/>
        </authorList>
    </citation>
    <scope>NUCLEOTIDE SEQUENCE [LARGE SCALE GENOMIC DNA]</scope>
    <source>
        <strain evidence="15 25">347</strain>
    </source>
</reference>
<dbReference type="Proteomes" id="UP000255201">
    <property type="component" value="Unassembled WGS sequence"/>
</dbReference>
<reference evidence="19 20" key="3">
    <citation type="submission" date="2018-06" db="EMBL/GenBank/DDBJ databases">
        <authorList>
            <consortium name="Pathogen Informatics"/>
            <person name="Doyle S."/>
        </authorList>
    </citation>
    <scope>NUCLEOTIDE SEQUENCE [LARGE SCALE GENOMIC DNA]</scope>
    <source>
        <strain evidence="12 21">NCTC10764</strain>
        <strain evidence="14 20">NCTC7922</strain>
        <strain evidence="13 19">NCTC7927</strain>
    </source>
</reference>